<evidence type="ECO:0000313" key="2">
    <source>
        <dbReference type="EMBL" id="VFT99256.1"/>
    </source>
</evidence>
<accession>A0A485LKN8</accession>
<evidence type="ECO:0000313" key="1">
    <source>
        <dbReference type="EMBL" id="KAF0685535.1"/>
    </source>
</evidence>
<proteinExistence type="predicted"/>
<name>A0A485LKN8_9STRA</name>
<reference evidence="2 3" key="1">
    <citation type="submission" date="2019-03" db="EMBL/GenBank/DDBJ databases">
        <authorList>
            <person name="Gaulin E."/>
            <person name="Dumas B."/>
        </authorList>
    </citation>
    <scope>NUCLEOTIDE SEQUENCE [LARGE SCALE GENOMIC DNA]</scope>
    <source>
        <strain evidence="2">CBS 568.67</strain>
    </source>
</reference>
<dbReference type="EMBL" id="VJMH01007091">
    <property type="protein sequence ID" value="KAF0685535.1"/>
    <property type="molecule type" value="Genomic_DNA"/>
</dbReference>
<protein>
    <submittedName>
        <fullName evidence="2">Aste57867_22599 protein</fullName>
    </submittedName>
</protein>
<gene>
    <name evidence="2" type="primary">Aste57867_22599</name>
    <name evidence="1" type="ORF">As57867_022529</name>
    <name evidence="2" type="ORF">ASTE57867_22599</name>
</gene>
<sequence length="111" mass="12555">MGLMDAIVVGSLDLDAYGHDISAIYLPLLHVLSEFDPNWTGPANTQWNTSEPNSNCWTRPMWRCPIWQFEHAYGFHDLMEYLMEKGAKDDILNKDGLTCYEGLSSDAVDAI</sequence>
<dbReference type="AlphaFoldDB" id="A0A485LKN8"/>
<dbReference type="Proteomes" id="UP000332933">
    <property type="component" value="Unassembled WGS sequence"/>
</dbReference>
<organism evidence="2 3">
    <name type="scientific">Aphanomyces stellatus</name>
    <dbReference type="NCBI Taxonomy" id="120398"/>
    <lineage>
        <taxon>Eukaryota</taxon>
        <taxon>Sar</taxon>
        <taxon>Stramenopiles</taxon>
        <taxon>Oomycota</taxon>
        <taxon>Saprolegniomycetes</taxon>
        <taxon>Saprolegniales</taxon>
        <taxon>Verrucalvaceae</taxon>
        <taxon>Aphanomyces</taxon>
    </lineage>
</organism>
<keyword evidence="3" id="KW-1185">Reference proteome</keyword>
<reference evidence="1" key="2">
    <citation type="submission" date="2019-06" db="EMBL/GenBank/DDBJ databases">
        <title>Genomics analysis of Aphanomyces spp. identifies a new class of oomycete effector associated with host adaptation.</title>
        <authorList>
            <person name="Gaulin E."/>
        </authorList>
    </citation>
    <scope>NUCLEOTIDE SEQUENCE</scope>
    <source>
        <strain evidence="1">CBS 578.67</strain>
    </source>
</reference>
<evidence type="ECO:0000313" key="3">
    <source>
        <dbReference type="Proteomes" id="UP000332933"/>
    </source>
</evidence>
<dbReference type="OrthoDB" id="341259at2759"/>
<dbReference type="EMBL" id="CAADRA010007117">
    <property type="protein sequence ID" value="VFT99256.1"/>
    <property type="molecule type" value="Genomic_DNA"/>
</dbReference>